<dbReference type="AlphaFoldDB" id="A0A4W6E5C8"/>
<evidence type="ECO:0000313" key="8">
    <source>
        <dbReference type="Ensembl" id="ENSLCAP00010032258.1"/>
    </source>
</evidence>
<evidence type="ECO:0000256" key="6">
    <source>
        <dbReference type="SAM" id="SignalP"/>
    </source>
</evidence>
<reference evidence="9" key="1">
    <citation type="submission" date="2015-09" db="EMBL/GenBank/DDBJ databases">
        <authorList>
            <person name="Sai Rama Sridatta P."/>
        </authorList>
    </citation>
    <scope>NUCLEOTIDE SEQUENCE [LARGE SCALE GENOMIC DNA]</scope>
</reference>
<evidence type="ECO:0000256" key="5">
    <source>
        <dbReference type="ARBA" id="ARBA00023180"/>
    </source>
</evidence>
<reference evidence="8" key="3">
    <citation type="submission" date="2025-09" db="UniProtKB">
        <authorList>
            <consortium name="Ensembl"/>
        </authorList>
    </citation>
    <scope>IDENTIFICATION</scope>
</reference>
<evidence type="ECO:0000256" key="1">
    <source>
        <dbReference type="ARBA" id="ARBA00004236"/>
    </source>
</evidence>
<keyword evidence="4" id="KW-0472">Membrane</keyword>
<dbReference type="SMART" id="SM00907">
    <property type="entry name" value="GDNF"/>
    <property type="match status" value="1"/>
</dbReference>
<dbReference type="GO" id="GO:0007399">
    <property type="term" value="P:nervous system development"/>
    <property type="evidence" value="ECO:0007669"/>
    <property type="project" value="TreeGrafter"/>
</dbReference>
<comment type="subcellular location">
    <subcellularLocation>
        <location evidence="1">Cell membrane</location>
    </subcellularLocation>
</comment>
<protein>
    <recommendedName>
        <fullName evidence="7">GDNF/GAS1 domain-containing protein</fullName>
    </recommendedName>
</protein>
<organism evidence="8 9">
    <name type="scientific">Lates calcarifer</name>
    <name type="common">Barramundi</name>
    <name type="synonym">Holocentrus calcarifer</name>
    <dbReference type="NCBI Taxonomy" id="8187"/>
    <lineage>
        <taxon>Eukaryota</taxon>
        <taxon>Metazoa</taxon>
        <taxon>Chordata</taxon>
        <taxon>Craniata</taxon>
        <taxon>Vertebrata</taxon>
        <taxon>Euteleostomi</taxon>
        <taxon>Actinopterygii</taxon>
        <taxon>Neopterygii</taxon>
        <taxon>Teleostei</taxon>
        <taxon>Neoteleostei</taxon>
        <taxon>Acanthomorphata</taxon>
        <taxon>Carangaria</taxon>
        <taxon>Carangaria incertae sedis</taxon>
        <taxon>Centropomidae</taxon>
        <taxon>Lates</taxon>
    </lineage>
</organism>
<dbReference type="STRING" id="8187.ENSLCAP00010032258"/>
<evidence type="ECO:0000256" key="4">
    <source>
        <dbReference type="ARBA" id="ARBA00023136"/>
    </source>
</evidence>
<dbReference type="Ensembl" id="ENSLCAT00010033010.1">
    <property type="protein sequence ID" value="ENSLCAP00010032258.1"/>
    <property type="gene ID" value="ENSLCAG00010015189.1"/>
</dbReference>
<dbReference type="GeneTree" id="ENSGT00940000179805"/>
<evidence type="ECO:0000313" key="9">
    <source>
        <dbReference type="Proteomes" id="UP000314980"/>
    </source>
</evidence>
<dbReference type="InParanoid" id="A0A4W6E5C8"/>
<evidence type="ECO:0000256" key="2">
    <source>
        <dbReference type="ARBA" id="ARBA00022475"/>
    </source>
</evidence>
<feature type="signal peptide" evidence="6">
    <location>
        <begin position="1"/>
        <end position="25"/>
    </location>
</feature>
<keyword evidence="2" id="KW-1003">Cell membrane</keyword>
<keyword evidence="5" id="KW-0325">Glycoprotein</keyword>
<keyword evidence="9" id="KW-1185">Reference proteome</keyword>
<dbReference type="Proteomes" id="UP000314980">
    <property type="component" value="Unassembled WGS sequence"/>
</dbReference>
<evidence type="ECO:0000256" key="3">
    <source>
        <dbReference type="ARBA" id="ARBA00022729"/>
    </source>
</evidence>
<name>A0A4W6E5C8_LATCA</name>
<dbReference type="InterPro" id="IPR016017">
    <property type="entry name" value="GDNF/GAS1"/>
</dbReference>
<dbReference type="PANTHER" id="PTHR10269:SF15">
    <property type="entry name" value="GDNF FAMILY RECEPTOR ALPHA-3"/>
    <property type="match status" value="1"/>
</dbReference>
<accession>A0A4W6E5C8</accession>
<dbReference type="InterPro" id="IPR003438">
    <property type="entry name" value="GDNF_rcpt"/>
</dbReference>
<evidence type="ECO:0000259" key="7">
    <source>
        <dbReference type="SMART" id="SM00907"/>
    </source>
</evidence>
<dbReference type="GO" id="GO:0038023">
    <property type="term" value="F:signaling receptor activity"/>
    <property type="evidence" value="ECO:0007669"/>
    <property type="project" value="InterPro"/>
</dbReference>
<sequence length="156" mass="17438">MTFISLFPLTLLIHHLPSLCPLLDALPSSASIFPLLPSSTDCVEAHRVCSADPQCEALYRGLELCAADAAVSLLGEQVAAECLERQDALLAKHPALLACKCHRGLRKEEQCLRIYWRVRLLPGESGLGWGRLCMRVCLWIHIGSWVSIQQNRNRMY</sequence>
<keyword evidence="3 6" id="KW-0732">Signal</keyword>
<feature type="chain" id="PRO_5021192343" description="GDNF/GAS1 domain-containing protein" evidence="6">
    <location>
        <begin position="26"/>
        <end position="156"/>
    </location>
</feature>
<dbReference type="GO" id="GO:0009897">
    <property type="term" value="C:external side of plasma membrane"/>
    <property type="evidence" value="ECO:0007669"/>
    <property type="project" value="TreeGrafter"/>
</dbReference>
<reference evidence="8" key="2">
    <citation type="submission" date="2025-08" db="UniProtKB">
        <authorList>
            <consortium name="Ensembl"/>
        </authorList>
    </citation>
    <scope>IDENTIFICATION</scope>
</reference>
<dbReference type="Pfam" id="PF02351">
    <property type="entry name" value="GDNF"/>
    <property type="match status" value="1"/>
</dbReference>
<dbReference type="PANTHER" id="PTHR10269">
    <property type="entry name" value="GDNF RECEPTOR ALPHA"/>
    <property type="match status" value="1"/>
</dbReference>
<dbReference type="GO" id="GO:0043235">
    <property type="term" value="C:receptor complex"/>
    <property type="evidence" value="ECO:0007669"/>
    <property type="project" value="TreeGrafter"/>
</dbReference>
<proteinExistence type="predicted"/>
<feature type="domain" description="GDNF/GAS1" evidence="7">
    <location>
        <begin position="42"/>
        <end position="123"/>
    </location>
</feature>